<dbReference type="Gene3D" id="3.40.50.720">
    <property type="entry name" value="NAD(P)-binding Rossmann-like Domain"/>
    <property type="match status" value="1"/>
</dbReference>
<evidence type="ECO:0000313" key="4">
    <source>
        <dbReference type="EMBL" id="CUS53976.1"/>
    </source>
</evidence>
<dbReference type="InterPro" id="IPR011032">
    <property type="entry name" value="GroES-like_sf"/>
</dbReference>
<dbReference type="InterPro" id="IPR036291">
    <property type="entry name" value="NAD(P)-bd_dom_sf"/>
</dbReference>
<dbReference type="CDD" id="cd05276">
    <property type="entry name" value="p53_inducible_oxidoreductase"/>
    <property type="match status" value="1"/>
</dbReference>
<dbReference type="InterPro" id="IPR013154">
    <property type="entry name" value="ADH-like_N"/>
</dbReference>
<dbReference type="InterPro" id="IPR013149">
    <property type="entry name" value="ADH-like_C"/>
</dbReference>
<dbReference type="SMART" id="SM00829">
    <property type="entry name" value="PKS_ER"/>
    <property type="match status" value="1"/>
</dbReference>
<protein>
    <submittedName>
        <fullName evidence="4">Quinone oxidoreductase</fullName>
        <ecNumber evidence="4">1.6.5.5</ecNumber>
    </submittedName>
</protein>
<dbReference type="GO" id="GO:0070402">
    <property type="term" value="F:NADPH binding"/>
    <property type="evidence" value="ECO:0007669"/>
    <property type="project" value="TreeGrafter"/>
</dbReference>
<dbReference type="EMBL" id="CZRL01000099">
    <property type="protein sequence ID" value="CUS53976.1"/>
    <property type="molecule type" value="Genomic_DNA"/>
</dbReference>
<dbReference type="PANTHER" id="PTHR48106">
    <property type="entry name" value="QUINONE OXIDOREDUCTASE PIG3-RELATED"/>
    <property type="match status" value="1"/>
</dbReference>
<dbReference type="InterPro" id="IPR014189">
    <property type="entry name" value="Quinone_OxRdtase_PIG3"/>
</dbReference>
<dbReference type="InterPro" id="IPR020843">
    <property type="entry name" value="ER"/>
</dbReference>
<keyword evidence="1" id="KW-0521">NADP</keyword>
<feature type="domain" description="Enoyl reductase (ER)" evidence="3">
    <location>
        <begin position="14"/>
        <end position="327"/>
    </location>
</feature>
<organism evidence="4">
    <name type="scientific">hydrothermal vent metagenome</name>
    <dbReference type="NCBI Taxonomy" id="652676"/>
    <lineage>
        <taxon>unclassified sequences</taxon>
        <taxon>metagenomes</taxon>
        <taxon>ecological metagenomes</taxon>
    </lineage>
</organism>
<name>A0A160TWI7_9ZZZZ</name>
<gene>
    <name evidence="4" type="ORF">MGWOODY_XGa33</name>
</gene>
<evidence type="ECO:0000256" key="2">
    <source>
        <dbReference type="ARBA" id="ARBA00023002"/>
    </source>
</evidence>
<dbReference type="GO" id="GO:0003960">
    <property type="term" value="F:quinone reductase (NADPH) activity"/>
    <property type="evidence" value="ECO:0007669"/>
    <property type="project" value="UniProtKB-EC"/>
</dbReference>
<evidence type="ECO:0000256" key="1">
    <source>
        <dbReference type="ARBA" id="ARBA00022857"/>
    </source>
</evidence>
<dbReference type="EC" id="1.6.5.5" evidence="4"/>
<dbReference type="Pfam" id="PF00107">
    <property type="entry name" value="ADH_zinc_N"/>
    <property type="match status" value="1"/>
</dbReference>
<reference evidence="4" key="1">
    <citation type="submission" date="2015-10" db="EMBL/GenBank/DDBJ databases">
        <authorList>
            <person name="Gilbert D.G."/>
        </authorList>
    </citation>
    <scope>NUCLEOTIDE SEQUENCE</scope>
</reference>
<sequence length="330" mass="35673">MTDTMLAIEISEPGGPDALKPCSVPIPHPTPDQILIRNMVAGVNRPDCAQRQGNYRPPADANPLPGLEVAGEVVAVGEETSRYKPGDHVAALTHGGGYAEYTAVHERHCLPWPEGYGAQLAGAIPENYFTVYYNLFTRSRLTSGETLLVHGGSSGIGLAAIQLAKASGATVITTAGTDEKCSFCESAGADKAINYRTEDWSRIVREITGKNKVDVVLDMVAGDYIQKNIDLLGRDGRYALIAFLGGSTAEVNFGKVMMNRLSISGSTLRPQSLNEKAQITSDVERIVWPMFENKTVRPHIHCTFPLNQATQAHQLMESSSHIGKILLTIE</sequence>
<dbReference type="Gene3D" id="3.90.180.10">
    <property type="entry name" value="Medium-chain alcohol dehydrogenases, catalytic domain"/>
    <property type="match status" value="1"/>
</dbReference>
<dbReference type="NCBIfam" id="TIGR02824">
    <property type="entry name" value="quinone_pig3"/>
    <property type="match status" value="1"/>
</dbReference>
<proteinExistence type="predicted"/>
<evidence type="ECO:0000259" key="3">
    <source>
        <dbReference type="SMART" id="SM00829"/>
    </source>
</evidence>
<dbReference type="PANTHER" id="PTHR48106:SF8">
    <property type="entry name" value="OS02G0805600 PROTEIN"/>
    <property type="match status" value="1"/>
</dbReference>
<accession>A0A160TWI7</accession>
<dbReference type="SUPFAM" id="SSF51735">
    <property type="entry name" value="NAD(P)-binding Rossmann-fold domains"/>
    <property type="match status" value="1"/>
</dbReference>
<keyword evidence="2 4" id="KW-0560">Oxidoreductase</keyword>
<dbReference type="AlphaFoldDB" id="A0A160TWI7"/>
<dbReference type="Pfam" id="PF08240">
    <property type="entry name" value="ADH_N"/>
    <property type="match status" value="1"/>
</dbReference>
<dbReference type="SUPFAM" id="SSF50129">
    <property type="entry name" value="GroES-like"/>
    <property type="match status" value="1"/>
</dbReference>